<gene>
    <name evidence="1" type="ORF">LCGC14_1784650</name>
</gene>
<dbReference type="SUPFAM" id="SSF102114">
    <property type="entry name" value="Radical SAM enzymes"/>
    <property type="match status" value="1"/>
</dbReference>
<organism evidence="1">
    <name type="scientific">marine sediment metagenome</name>
    <dbReference type="NCBI Taxonomy" id="412755"/>
    <lineage>
        <taxon>unclassified sequences</taxon>
        <taxon>metagenomes</taxon>
        <taxon>ecological metagenomes</taxon>
    </lineage>
</organism>
<protein>
    <submittedName>
        <fullName evidence="1">Uncharacterized protein</fullName>
    </submittedName>
</protein>
<accession>A0A0F9HGX1</accession>
<dbReference type="AlphaFoldDB" id="A0A0F9HGX1"/>
<dbReference type="EMBL" id="LAZR01016937">
    <property type="protein sequence ID" value="KKM02422.1"/>
    <property type="molecule type" value="Genomic_DNA"/>
</dbReference>
<feature type="non-terminal residue" evidence="1">
    <location>
        <position position="61"/>
    </location>
</feature>
<proteinExistence type="predicted"/>
<dbReference type="InterPro" id="IPR058240">
    <property type="entry name" value="rSAM_sf"/>
</dbReference>
<evidence type="ECO:0000313" key="1">
    <source>
        <dbReference type="EMBL" id="KKM02422.1"/>
    </source>
</evidence>
<name>A0A0F9HGX1_9ZZZZ</name>
<comment type="caution">
    <text evidence="1">The sequence shown here is derived from an EMBL/GenBank/DDBJ whole genome shotgun (WGS) entry which is preliminary data.</text>
</comment>
<sequence length="61" mass="6910">MSTLYSTLKAAWHQERLDTFRAGRIPPPVHIHMILSDLCNQDCHFCAYRMSGGLSSELFVG</sequence>
<reference evidence="1" key="1">
    <citation type="journal article" date="2015" name="Nature">
        <title>Complex archaea that bridge the gap between prokaryotes and eukaryotes.</title>
        <authorList>
            <person name="Spang A."/>
            <person name="Saw J.H."/>
            <person name="Jorgensen S.L."/>
            <person name="Zaremba-Niedzwiedzka K."/>
            <person name="Martijn J."/>
            <person name="Lind A.E."/>
            <person name="van Eijk R."/>
            <person name="Schleper C."/>
            <person name="Guy L."/>
            <person name="Ettema T.J."/>
        </authorList>
    </citation>
    <scope>NUCLEOTIDE SEQUENCE</scope>
</reference>